<dbReference type="HAMAP" id="MF_01405">
    <property type="entry name" value="Non_canon_purine_NTPase"/>
    <property type="match status" value="1"/>
</dbReference>
<evidence type="ECO:0000256" key="1">
    <source>
        <dbReference type="ARBA" id="ARBA00008023"/>
    </source>
</evidence>
<evidence type="ECO:0000313" key="13">
    <source>
        <dbReference type="Proteomes" id="UP000295371"/>
    </source>
</evidence>
<keyword evidence="5 10" id="KW-0378">Hydrolase</keyword>
<dbReference type="GO" id="GO:0035870">
    <property type="term" value="F:dITP diphosphatase activity"/>
    <property type="evidence" value="ECO:0007669"/>
    <property type="project" value="UniProtKB-UniRule"/>
</dbReference>
<protein>
    <recommendedName>
        <fullName evidence="10">dITP/XTP pyrophosphatase</fullName>
        <ecNumber evidence="10">3.6.1.66</ecNumber>
    </recommendedName>
    <alternativeName>
        <fullName evidence="10">Non-canonical purine NTP pyrophosphatase</fullName>
    </alternativeName>
    <alternativeName>
        <fullName evidence="10">Non-standard purine NTP pyrophosphatase</fullName>
    </alternativeName>
    <alternativeName>
        <fullName evidence="10">Nucleoside-triphosphate diphosphatase</fullName>
    </alternativeName>
    <alternativeName>
        <fullName evidence="10">Nucleoside-triphosphate pyrophosphatase</fullName>
        <shortName evidence="10">NTPase</shortName>
    </alternativeName>
</protein>
<organism evidence="12 13">
    <name type="scientific">Naumannella halotolerans</name>
    <dbReference type="NCBI Taxonomy" id="993414"/>
    <lineage>
        <taxon>Bacteria</taxon>
        <taxon>Bacillati</taxon>
        <taxon>Actinomycetota</taxon>
        <taxon>Actinomycetes</taxon>
        <taxon>Propionibacteriales</taxon>
        <taxon>Propionibacteriaceae</taxon>
        <taxon>Naumannella</taxon>
    </lineage>
</organism>
<dbReference type="GO" id="GO:0000166">
    <property type="term" value="F:nucleotide binding"/>
    <property type="evidence" value="ECO:0007669"/>
    <property type="project" value="UniProtKB-KW"/>
</dbReference>
<dbReference type="EMBL" id="SOAW01000001">
    <property type="protein sequence ID" value="TDT34074.1"/>
    <property type="molecule type" value="Genomic_DNA"/>
</dbReference>
<dbReference type="Pfam" id="PF01725">
    <property type="entry name" value="Ham1p_like"/>
    <property type="match status" value="1"/>
</dbReference>
<evidence type="ECO:0000256" key="4">
    <source>
        <dbReference type="ARBA" id="ARBA00022741"/>
    </source>
</evidence>
<dbReference type="GO" id="GO:0009146">
    <property type="term" value="P:purine nucleoside triphosphate catabolic process"/>
    <property type="evidence" value="ECO:0007669"/>
    <property type="project" value="UniProtKB-UniRule"/>
</dbReference>
<gene>
    <name evidence="12" type="ORF">CLV29_1723</name>
</gene>
<dbReference type="Gene3D" id="3.90.950.10">
    <property type="match status" value="1"/>
</dbReference>
<dbReference type="Proteomes" id="UP000295371">
    <property type="component" value="Unassembled WGS sequence"/>
</dbReference>
<feature type="binding site" evidence="10">
    <location>
        <position position="71"/>
    </location>
    <ligand>
        <name>substrate</name>
    </ligand>
</feature>
<evidence type="ECO:0000256" key="6">
    <source>
        <dbReference type="ARBA" id="ARBA00022842"/>
    </source>
</evidence>
<feature type="binding site" evidence="10">
    <location>
        <begin position="157"/>
        <end position="160"/>
    </location>
    <ligand>
        <name>substrate</name>
    </ligand>
</feature>
<dbReference type="InterPro" id="IPR020922">
    <property type="entry name" value="dITP/XTP_pyrophosphatase"/>
</dbReference>
<keyword evidence="7 10" id="KW-0546">Nucleotide metabolism</keyword>
<dbReference type="AlphaFoldDB" id="A0A4R7J9U3"/>
<dbReference type="GO" id="GO:0036220">
    <property type="term" value="F:ITP diphosphatase activity"/>
    <property type="evidence" value="ECO:0007669"/>
    <property type="project" value="UniProtKB-UniRule"/>
</dbReference>
<evidence type="ECO:0000256" key="7">
    <source>
        <dbReference type="ARBA" id="ARBA00023080"/>
    </source>
</evidence>
<proteinExistence type="inferred from homology"/>
<name>A0A4R7J9U3_9ACTN</name>
<sequence>MSRLVLASHNAKKLQELQRILGGQGIEVVGLNTLTDAEPPAETGSTFEQNALIKARAASRETGLPALADDSGISVDVLNGMPGVRSARWYGPDATDVDNVELLLRQLADVEPERRGAHFVCALAFVRPNEDGEVAEDVVLGEVSGRLTEQPSGRHGFGYDPIFVGDGHTMTMAELTPAEKDQISHRGRALELMAPLVVADLTRE</sequence>
<dbReference type="NCBIfam" id="TIGR00042">
    <property type="entry name" value="RdgB/HAM1 family non-canonical purine NTP pyrophosphatase"/>
    <property type="match status" value="1"/>
</dbReference>
<feature type="binding site" evidence="10">
    <location>
        <begin position="185"/>
        <end position="186"/>
    </location>
    <ligand>
        <name>substrate</name>
    </ligand>
</feature>
<comment type="catalytic activity">
    <reaction evidence="10">
        <text>ITP + H2O = IMP + diphosphate + H(+)</text>
        <dbReference type="Rhea" id="RHEA:29399"/>
        <dbReference type="ChEBI" id="CHEBI:15377"/>
        <dbReference type="ChEBI" id="CHEBI:15378"/>
        <dbReference type="ChEBI" id="CHEBI:33019"/>
        <dbReference type="ChEBI" id="CHEBI:58053"/>
        <dbReference type="ChEBI" id="CHEBI:61402"/>
        <dbReference type="EC" id="3.6.1.66"/>
    </reaction>
</comment>
<comment type="catalytic activity">
    <reaction evidence="9 10">
        <text>XTP + H2O = XMP + diphosphate + H(+)</text>
        <dbReference type="Rhea" id="RHEA:28610"/>
        <dbReference type="ChEBI" id="CHEBI:15377"/>
        <dbReference type="ChEBI" id="CHEBI:15378"/>
        <dbReference type="ChEBI" id="CHEBI:33019"/>
        <dbReference type="ChEBI" id="CHEBI:57464"/>
        <dbReference type="ChEBI" id="CHEBI:61314"/>
        <dbReference type="EC" id="3.6.1.66"/>
    </reaction>
</comment>
<keyword evidence="13" id="KW-1185">Reference proteome</keyword>
<evidence type="ECO:0000256" key="2">
    <source>
        <dbReference type="ARBA" id="ARBA00011738"/>
    </source>
</evidence>
<keyword evidence="4 10" id="KW-0547">Nucleotide-binding</keyword>
<evidence type="ECO:0000256" key="5">
    <source>
        <dbReference type="ARBA" id="ARBA00022801"/>
    </source>
</evidence>
<comment type="caution">
    <text evidence="10">Lacks conserved residue(s) required for the propagation of feature annotation.</text>
</comment>
<comment type="similarity">
    <text evidence="1 10 11">Belongs to the HAM1 NTPase family.</text>
</comment>
<comment type="function">
    <text evidence="10">Pyrophosphatase that catalyzes the hydrolysis of nucleoside triphosphates to their monophosphate derivatives, with a high preference for the non-canonical purine nucleotides XTP (xanthosine triphosphate), dITP (deoxyinosine triphosphate) and ITP. Seems to function as a house-cleaning enzyme that removes non-canonical purine nucleotides from the nucleotide pool, thus preventing their incorporation into DNA/RNA and avoiding chromosomal lesions.</text>
</comment>
<dbReference type="OrthoDB" id="9807456at2"/>
<dbReference type="FunFam" id="3.90.950.10:FF:000001">
    <property type="entry name" value="dITP/XTP pyrophosphatase"/>
    <property type="match status" value="1"/>
</dbReference>
<feature type="active site" description="Proton acceptor" evidence="10">
    <location>
        <position position="70"/>
    </location>
</feature>
<evidence type="ECO:0000256" key="10">
    <source>
        <dbReference type="HAMAP-Rule" id="MF_01405"/>
    </source>
</evidence>
<evidence type="ECO:0000256" key="11">
    <source>
        <dbReference type="RuleBase" id="RU003781"/>
    </source>
</evidence>
<comment type="subunit">
    <text evidence="2 10">Homodimer.</text>
</comment>
<evidence type="ECO:0000313" key="12">
    <source>
        <dbReference type="EMBL" id="TDT34074.1"/>
    </source>
</evidence>
<evidence type="ECO:0000256" key="3">
    <source>
        <dbReference type="ARBA" id="ARBA00022723"/>
    </source>
</evidence>
<comment type="catalytic activity">
    <reaction evidence="8 10">
        <text>dITP + H2O = dIMP + diphosphate + H(+)</text>
        <dbReference type="Rhea" id="RHEA:28342"/>
        <dbReference type="ChEBI" id="CHEBI:15377"/>
        <dbReference type="ChEBI" id="CHEBI:15378"/>
        <dbReference type="ChEBI" id="CHEBI:33019"/>
        <dbReference type="ChEBI" id="CHEBI:61194"/>
        <dbReference type="ChEBI" id="CHEBI:61382"/>
        <dbReference type="EC" id="3.6.1.66"/>
    </reaction>
</comment>
<evidence type="ECO:0000256" key="9">
    <source>
        <dbReference type="ARBA" id="ARBA00052017"/>
    </source>
</evidence>
<keyword evidence="6 10" id="KW-0460">Magnesium</keyword>
<dbReference type="EC" id="3.6.1.66" evidence="10"/>
<dbReference type="CDD" id="cd00515">
    <property type="entry name" value="HAM1"/>
    <property type="match status" value="1"/>
</dbReference>
<dbReference type="RefSeq" id="WP_133754495.1">
    <property type="nucleotide sequence ID" value="NZ_SOAW01000001.1"/>
</dbReference>
<feature type="binding site" evidence="10">
    <location>
        <position position="70"/>
    </location>
    <ligand>
        <name>Mg(2+)</name>
        <dbReference type="ChEBI" id="CHEBI:18420"/>
    </ligand>
</feature>
<feature type="binding site" evidence="10">
    <location>
        <begin position="8"/>
        <end position="13"/>
    </location>
    <ligand>
        <name>substrate</name>
    </ligand>
</feature>
<keyword evidence="3 10" id="KW-0479">Metal-binding</keyword>
<dbReference type="PANTHER" id="PTHR11067">
    <property type="entry name" value="INOSINE TRIPHOSPHATE PYROPHOSPHATASE/HAM1 PROTEIN"/>
    <property type="match status" value="1"/>
</dbReference>
<accession>A0A4R7J9U3</accession>
<dbReference type="SUPFAM" id="SSF52972">
    <property type="entry name" value="ITPase-like"/>
    <property type="match status" value="1"/>
</dbReference>
<feature type="binding site" evidence="10">
    <location>
        <position position="180"/>
    </location>
    <ligand>
        <name>substrate</name>
    </ligand>
</feature>
<dbReference type="GO" id="GO:0005829">
    <property type="term" value="C:cytosol"/>
    <property type="evidence" value="ECO:0007669"/>
    <property type="project" value="TreeGrafter"/>
</dbReference>
<reference evidence="12 13" key="1">
    <citation type="submission" date="2019-03" db="EMBL/GenBank/DDBJ databases">
        <title>Genomic Encyclopedia of Archaeal and Bacterial Type Strains, Phase II (KMG-II): from individual species to whole genera.</title>
        <authorList>
            <person name="Goeker M."/>
        </authorList>
    </citation>
    <scope>NUCLEOTIDE SEQUENCE [LARGE SCALE GENOMIC DNA]</scope>
    <source>
        <strain evidence="12 13">DSM 24323</strain>
    </source>
</reference>
<comment type="caution">
    <text evidence="12">The sequence shown here is derived from an EMBL/GenBank/DDBJ whole genome shotgun (WGS) entry which is preliminary data.</text>
</comment>
<dbReference type="GO" id="GO:0046872">
    <property type="term" value="F:metal ion binding"/>
    <property type="evidence" value="ECO:0007669"/>
    <property type="project" value="UniProtKB-KW"/>
</dbReference>
<dbReference type="GO" id="GO:0017111">
    <property type="term" value="F:ribonucleoside triphosphate phosphatase activity"/>
    <property type="evidence" value="ECO:0007669"/>
    <property type="project" value="InterPro"/>
</dbReference>
<dbReference type="PANTHER" id="PTHR11067:SF9">
    <property type="entry name" value="INOSINE TRIPHOSPHATE PYROPHOSPHATASE"/>
    <property type="match status" value="1"/>
</dbReference>
<evidence type="ECO:0000256" key="8">
    <source>
        <dbReference type="ARBA" id="ARBA00051875"/>
    </source>
</evidence>
<comment type="cofactor">
    <cofactor evidence="10">
        <name>Mg(2+)</name>
        <dbReference type="ChEBI" id="CHEBI:18420"/>
    </cofactor>
    <text evidence="10">Binds 1 Mg(2+) ion per subunit.</text>
</comment>
<dbReference type="InterPro" id="IPR002637">
    <property type="entry name" value="RdgB/HAM1"/>
</dbReference>
<dbReference type="GO" id="GO:0036222">
    <property type="term" value="F:XTP diphosphatase activity"/>
    <property type="evidence" value="ECO:0007669"/>
    <property type="project" value="UniProtKB-UniRule"/>
</dbReference>
<dbReference type="GO" id="GO:0009117">
    <property type="term" value="P:nucleotide metabolic process"/>
    <property type="evidence" value="ECO:0007669"/>
    <property type="project" value="UniProtKB-KW"/>
</dbReference>
<dbReference type="InterPro" id="IPR029001">
    <property type="entry name" value="ITPase-like_fam"/>
</dbReference>